<evidence type="ECO:0000313" key="1">
    <source>
        <dbReference type="EMBL" id="KAH7672175.1"/>
    </source>
</evidence>
<proteinExistence type="predicted"/>
<protein>
    <submittedName>
        <fullName evidence="1">Uncharacterized protein</fullName>
    </submittedName>
</protein>
<dbReference type="EMBL" id="CM037019">
    <property type="protein sequence ID" value="KAH7672175.1"/>
    <property type="molecule type" value="Genomic_DNA"/>
</dbReference>
<accession>A0ACB7VEH5</accession>
<gene>
    <name evidence="1" type="ORF">IHE45_09G037000</name>
</gene>
<keyword evidence="2" id="KW-1185">Reference proteome</keyword>
<sequence>MHVESFGELVEILGDLVKTSTRGIIRLPEFEMTMTRAETNQKPVLTEDDAHIVTMYGRIYWLQLDRLRMLLYLYRFHRDAVVQQVQVPAKVSYIHSQTAKYPLPNYFMRLVICLYLLKQTDQEWSSIMTLARI</sequence>
<name>A0ACB7VEH5_DIOAL</name>
<organism evidence="1 2">
    <name type="scientific">Dioscorea alata</name>
    <name type="common">Purple yam</name>
    <dbReference type="NCBI Taxonomy" id="55571"/>
    <lineage>
        <taxon>Eukaryota</taxon>
        <taxon>Viridiplantae</taxon>
        <taxon>Streptophyta</taxon>
        <taxon>Embryophyta</taxon>
        <taxon>Tracheophyta</taxon>
        <taxon>Spermatophyta</taxon>
        <taxon>Magnoliopsida</taxon>
        <taxon>Liliopsida</taxon>
        <taxon>Dioscoreales</taxon>
        <taxon>Dioscoreaceae</taxon>
        <taxon>Dioscorea</taxon>
    </lineage>
</organism>
<evidence type="ECO:0000313" key="2">
    <source>
        <dbReference type="Proteomes" id="UP000827976"/>
    </source>
</evidence>
<comment type="caution">
    <text evidence="1">The sequence shown here is derived from an EMBL/GenBank/DDBJ whole genome shotgun (WGS) entry which is preliminary data.</text>
</comment>
<dbReference type="Proteomes" id="UP000827976">
    <property type="component" value="Chromosome 9"/>
</dbReference>
<reference evidence="2" key="1">
    <citation type="journal article" date="2022" name="Nat. Commun.">
        <title>Chromosome evolution and the genetic basis of agronomically important traits in greater yam.</title>
        <authorList>
            <person name="Bredeson J.V."/>
            <person name="Lyons J.B."/>
            <person name="Oniyinde I.O."/>
            <person name="Okereke N.R."/>
            <person name="Kolade O."/>
            <person name="Nnabue I."/>
            <person name="Nwadili C.O."/>
            <person name="Hribova E."/>
            <person name="Parker M."/>
            <person name="Nwogha J."/>
            <person name="Shu S."/>
            <person name="Carlson J."/>
            <person name="Kariba R."/>
            <person name="Muthemba S."/>
            <person name="Knop K."/>
            <person name="Barton G.J."/>
            <person name="Sherwood A.V."/>
            <person name="Lopez-Montes A."/>
            <person name="Asiedu R."/>
            <person name="Jamnadass R."/>
            <person name="Muchugi A."/>
            <person name="Goodstein D."/>
            <person name="Egesi C.N."/>
            <person name="Featherston J."/>
            <person name="Asfaw A."/>
            <person name="Simpson G.G."/>
            <person name="Dolezel J."/>
            <person name="Hendre P.S."/>
            <person name="Van Deynze A."/>
            <person name="Kumar P.L."/>
            <person name="Obidiegwu J.E."/>
            <person name="Bhattacharjee R."/>
            <person name="Rokhsar D.S."/>
        </authorList>
    </citation>
    <scope>NUCLEOTIDE SEQUENCE [LARGE SCALE GENOMIC DNA]</scope>
    <source>
        <strain evidence="2">cv. TDa95/00328</strain>
    </source>
</reference>